<keyword evidence="6" id="KW-0572">Peptidoglycan-anchor</keyword>
<dbReference type="EMBL" id="QXQB01000003">
    <property type="protein sequence ID" value="RJX38939.1"/>
    <property type="molecule type" value="Genomic_DNA"/>
</dbReference>
<evidence type="ECO:0000256" key="3">
    <source>
        <dbReference type="ARBA" id="ARBA00022512"/>
    </source>
</evidence>
<dbReference type="PROSITE" id="PS50847">
    <property type="entry name" value="GRAM_POS_ANCHORING"/>
    <property type="match status" value="1"/>
</dbReference>
<evidence type="ECO:0000256" key="8">
    <source>
        <dbReference type="SAM" id="Phobius"/>
    </source>
</evidence>
<feature type="compositionally biased region" description="Gly residues" evidence="7">
    <location>
        <begin position="1411"/>
        <end position="1423"/>
    </location>
</feature>
<keyword evidence="3" id="KW-0134">Cell wall</keyword>
<evidence type="ECO:0000313" key="11">
    <source>
        <dbReference type="Proteomes" id="UP000267798"/>
    </source>
</evidence>
<feature type="compositionally biased region" description="Low complexity" evidence="7">
    <location>
        <begin position="1370"/>
        <end position="1380"/>
    </location>
</feature>
<dbReference type="GO" id="GO:0007155">
    <property type="term" value="P:cell adhesion"/>
    <property type="evidence" value="ECO:0007669"/>
    <property type="project" value="InterPro"/>
</dbReference>
<dbReference type="OrthoDB" id="2056845at2"/>
<keyword evidence="8" id="KW-0812">Transmembrane</keyword>
<dbReference type="Gene3D" id="2.60.40.1280">
    <property type="match status" value="1"/>
</dbReference>
<dbReference type="Gene3D" id="2.60.40.740">
    <property type="match status" value="5"/>
</dbReference>
<dbReference type="InterPro" id="IPR019931">
    <property type="entry name" value="LPXTG_anchor"/>
</dbReference>
<dbReference type="Pfam" id="PF17961">
    <property type="entry name" value="Big_8"/>
    <property type="match status" value="1"/>
</dbReference>
<accession>A0A3A6PKT3</accession>
<feature type="domain" description="Gram-positive cocci surface proteins LPxTG" evidence="9">
    <location>
        <begin position="1440"/>
        <end position="1477"/>
    </location>
</feature>
<evidence type="ECO:0000313" key="10">
    <source>
        <dbReference type="EMBL" id="RJX38939.1"/>
    </source>
</evidence>
<dbReference type="Proteomes" id="UP000267798">
    <property type="component" value="Unassembled WGS sequence"/>
</dbReference>
<reference evidence="10 11" key="1">
    <citation type="submission" date="2018-09" db="EMBL/GenBank/DDBJ databases">
        <title>Paenibacillus aracenensis nov. sp. isolated from a cave in southern Spain.</title>
        <authorList>
            <person name="Jurado V."/>
            <person name="Gutierrez-Patricio S."/>
            <person name="Gonzalez-Pimentel J.L."/>
            <person name="Miller A.Z."/>
            <person name="Laiz L."/>
            <person name="Saiz-Jimenez C."/>
        </authorList>
    </citation>
    <scope>NUCLEOTIDE SEQUENCE [LARGE SCALE GENOMIC DNA]</scope>
    <source>
        <strain evidence="10 11">JCM 19203</strain>
    </source>
</reference>
<evidence type="ECO:0000256" key="1">
    <source>
        <dbReference type="ARBA" id="ARBA00004168"/>
    </source>
</evidence>
<dbReference type="PANTHER" id="PTHR36108:SF13">
    <property type="entry name" value="COLOSSIN-B-RELATED"/>
    <property type="match status" value="1"/>
</dbReference>
<dbReference type="SUPFAM" id="SSF49478">
    <property type="entry name" value="Cna protein B-type domain"/>
    <property type="match status" value="3"/>
</dbReference>
<comment type="subcellular location">
    <subcellularLocation>
        <location evidence="1">Secreted</location>
        <location evidence="1">Cell wall</location>
        <topology evidence="1">Peptidoglycan-anchor</topology>
    </subcellularLocation>
</comment>
<organism evidence="10 11">
    <name type="scientific">Paenibacillus pinisoli</name>
    <dbReference type="NCBI Taxonomy" id="1276110"/>
    <lineage>
        <taxon>Bacteria</taxon>
        <taxon>Bacillati</taxon>
        <taxon>Bacillota</taxon>
        <taxon>Bacilli</taxon>
        <taxon>Bacillales</taxon>
        <taxon>Paenibacillaceae</taxon>
        <taxon>Paenibacillus</taxon>
    </lineage>
</organism>
<dbReference type="SUPFAM" id="SSF49401">
    <property type="entry name" value="Bacterial adhesins"/>
    <property type="match status" value="6"/>
</dbReference>
<comment type="caution">
    <text evidence="10">The sequence shown here is derived from an EMBL/GenBank/DDBJ whole genome shotgun (WGS) entry which is preliminary data.</text>
</comment>
<dbReference type="InterPro" id="IPR008456">
    <property type="entry name" value="Collagen-bd_dom"/>
</dbReference>
<sequence length="1477" mass="159021">MPGNFQKIFSGMRYIGGCSDNLRLSSSDHPEMRVEQKIFLEVHHTGMKLRSKALKCVAAAILLFQVMLPTSFADSGPVADPPEEIVEAADPAEEAASGEEAPEMLAAAAASVIAENLITSIKMVDENGDLIQDIRPDQGSRVDIQLEWTLPANHGYGAGSTYTFQLPNKFRTDRVLTGDLTGGIGTYEVTPNGQVTFTFNEEIEDNLQLDGDFTVWRQFDASKLSGGTKQDIFFDFAGITIPVHFKSRSGSEMNKTGNANKGMNPNRISWSVEFNKGEKAIQNAVFKDKLPAGLALDQASVNVYLLEVQLDGTTRKGSQLTDGSDYTFSSVADGFELDMGNITGAYRVEYATHITGTADTTYRNEATLRGANLTTPQTGNDSVQAIYSKPIEKLANYNSSTQSVTWTVRYNYNEQSIAQANAWIKDTFDTANHTLDTTSFEVYKMTIADNGSATRNGARLTYGTDYTVSPDSSGFTLNFAAGIDSAYEIRYITKSNDRVYDDTKSMSNSVEMIGGLTDSETVSFRQVIFSKGAGTVDYKNKTIEWQLTLNEDSKTMDAVVIKDRFAGQGMTFLENSIAISGLTKGTDYSVALDSSASEGIIITFANTVTGRHVITYKTEFDPTFYTPTQIKTVNYHNNASLEWEESGVKQTAIAKSASVNPDNYTKNNGAKRGVYDARTKEISWTIDINYNLHSVNKPVVRDFYTGEQTLNLSSIKVEHLTINSGSNNVSPGSALTAGTDYTVTPQTSGNKNGFELTFAQPIDSAYRITYKTSLMNHPVTSQYVNDAVMFDADAPAVQLFKQSSTVSPLHGGEYVKKTGSQGTGADQDFAFWTIWIDRSQSHMEAGAVLTDTLSSNQILVADSFKLYTTTPDQAGNLTKGALLPEAAYELEVAGNTFNLTFKQSFDAAYVLEYKSFINAGDGDTIGNDASFAGQSSGSVSEQNSSSVNVSFSGAGGGASASKGNLKVVKVDAADSSTPLAGARFGLYDASGTNLLKELVTDSDGIAEFANYRYREYVVKELEAPSGYLLSSVYKDGVKVTLDAAEKEIQVTNQKGVWDLEFVKVDKDAPSKTLSGATFALQFKNGATFEAVDGMDELTTDSQGKIYLANLPHGDYQLIETKAPRGYKLDPTPVPFTIAANQAIATQVTATNEINRGDVELTKVDGYNDAPLAGATFDLVTAAGTTVRTGLITDGDGKIKVEDLTAGIYRFIEKAAPAGYDLATDPLQFELVDEALLEVKFANKMTSGSVKVIAIFDRRPDLPIKDAEFVVLDENKQPVKDSSGNNIIVKTGADGTVKVTDLRPGKYYIKEFRAPRGYTLIENNIPFEVVSEEEAEVTARYRTVFISPDPEPPTGGEPEGTEEPGSGEEGNGSTTEPGSTDNPDKPDGNGPGDNGGTDNGNGQVGNEDDGNSPGGGNSAGGNGQVAGENDGSEGVKGVEVLPKTGEDSTLPYTLSGMSLVLLGAAMLLYRKNRSVRQP</sequence>
<evidence type="ECO:0000256" key="6">
    <source>
        <dbReference type="ARBA" id="ARBA00023088"/>
    </source>
</evidence>
<keyword evidence="11" id="KW-1185">Reference proteome</keyword>
<evidence type="ECO:0000256" key="7">
    <source>
        <dbReference type="SAM" id="MobiDB-lite"/>
    </source>
</evidence>
<keyword evidence="5" id="KW-0732">Signal</keyword>
<protein>
    <submittedName>
        <fullName evidence="10">LPXTG cell wall anchor domain-containing protein</fullName>
    </submittedName>
</protein>
<feature type="transmembrane region" description="Helical" evidence="8">
    <location>
        <begin position="1449"/>
        <end position="1468"/>
    </location>
</feature>
<evidence type="ECO:0000256" key="2">
    <source>
        <dbReference type="ARBA" id="ARBA00007257"/>
    </source>
</evidence>
<dbReference type="InterPro" id="IPR008966">
    <property type="entry name" value="Adhesion_dom_sf"/>
</dbReference>
<dbReference type="Pfam" id="PF05737">
    <property type="entry name" value="Collagen_bind"/>
    <property type="match status" value="4"/>
</dbReference>
<evidence type="ECO:0000256" key="4">
    <source>
        <dbReference type="ARBA" id="ARBA00022525"/>
    </source>
</evidence>
<keyword evidence="4" id="KW-0964">Secreted</keyword>
<dbReference type="Pfam" id="PF17802">
    <property type="entry name" value="SpaA"/>
    <property type="match status" value="4"/>
</dbReference>
<feature type="region of interest" description="Disordered" evidence="7">
    <location>
        <begin position="1343"/>
        <end position="1447"/>
    </location>
</feature>
<comment type="similarity">
    <text evidence="2">Belongs to the serine-aspartate repeat-containing protein (SDr) family.</text>
</comment>
<feature type="compositionally biased region" description="Gly residues" evidence="7">
    <location>
        <begin position="1388"/>
        <end position="1402"/>
    </location>
</feature>
<evidence type="ECO:0000259" key="9">
    <source>
        <dbReference type="PROSITE" id="PS50847"/>
    </source>
</evidence>
<proteinExistence type="inferred from homology"/>
<dbReference type="InterPro" id="IPR041033">
    <property type="entry name" value="SpaA_PFL_dom_1"/>
</dbReference>
<keyword evidence="8" id="KW-0472">Membrane</keyword>
<gene>
    <name evidence="10" type="ORF">D3P09_15630</name>
</gene>
<evidence type="ECO:0000256" key="5">
    <source>
        <dbReference type="ARBA" id="ARBA00022729"/>
    </source>
</evidence>
<dbReference type="PANTHER" id="PTHR36108">
    <property type="entry name" value="COLOSSIN-B-RELATED"/>
    <property type="match status" value="1"/>
</dbReference>
<dbReference type="InterPro" id="IPR011252">
    <property type="entry name" value="Fibrogen-bd_dom1"/>
</dbReference>
<keyword evidence="8" id="KW-1133">Transmembrane helix</keyword>
<dbReference type="Gene3D" id="2.60.40.10">
    <property type="entry name" value="Immunoglobulins"/>
    <property type="match status" value="4"/>
</dbReference>
<dbReference type="Pfam" id="PF00746">
    <property type="entry name" value="Gram_pos_anchor"/>
    <property type="match status" value="1"/>
</dbReference>
<dbReference type="GO" id="GO:0005518">
    <property type="term" value="F:collagen binding"/>
    <property type="evidence" value="ECO:0007669"/>
    <property type="project" value="InterPro"/>
</dbReference>
<dbReference type="NCBIfam" id="TIGR01167">
    <property type="entry name" value="LPXTG_anchor"/>
    <property type="match status" value="1"/>
</dbReference>
<dbReference type="InterPro" id="IPR041171">
    <property type="entry name" value="SDR_Ig"/>
</dbReference>
<name>A0A3A6PKT3_9BACL</name>
<dbReference type="InterPro" id="IPR013783">
    <property type="entry name" value="Ig-like_fold"/>
</dbReference>